<name>A0LC79_MAGMM</name>
<sequence>MENRRATGLPSHEDAEPDAGVPGKDLDGVPPVRDSNLTLHHIIAVTVAQRIEGHLCRGTHRIDDLMTLFLVMRRGSCYDEK</sequence>
<gene>
    <name evidence="2" type="ordered locus">Mmc1_3081</name>
</gene>
<feature type="region of interest" description="Disordered" evidence="1">
    <location>
        <begin position="1"/>
        <end position="31"/>
    </location>
</feature>
<protein>
    <submittedName>
        <fullName evidence="2">Uncharacterized protein</fullName>
    </submittedName>
</protein>
<dbReference type="EMBL" id="CP000471">
    <property type="protein sequence ID" value="ABK45572.1"/>
    <property type="molecule type" value="Genomic_DNA"/>
</dbReference>
<organism evidence="2 3">
    <name type="scientific">Magnetococcus marinus (strain ATCC BAA-1437 / JCM 17883 / MC-1)</name>
    <dbReference type="NCBI Taxonomy" id="156889"/>
    <lineage>
        <taxon>Bacteria</taxon>
        <taxon>Pseudomonadati</taxon>
        <taxon>Pseudomonadota</taxon>
        <taxon>Magnetococcia</taxon>
        <taxon>Magnetococcales</taxon>
        <taxon>Magnetococcaceae</taxon>
        <taxon>Magnetococcus</taxon>
    </lineage>
</organism>
<dbReference type="HOGENOM" id="CLU_2569732_0_0_5"/>
<reference evidence="2 3" key="2">
    <citation type="journal article" date="2012" name="Int. J. Syst. Evol. Microbiol.">
        <title>Magnetococcus marinus gen. nov., sp. nov., a marine, magnetotactic bacterium that represents a novel lineage (Magnetococcaceae fam. nov.; Magnetococcales ord. nov.) at the base of the Alphaproteobacteria.</title>
        <authorList>
            <person name="Bazylinski D.A."/>
            <person name="Williams T.J."/>
            <person name="Lefevre C.T."/>
            <person name="Berg R.J."/>
            <person name="Zhang C.L."/>
            <person name="Bowser S.S."/>
            <person name="Dean A.J."/>
            <person name="Beveridge T.J."/>
        </authorList>
    </citation>
    <scope>NUCLEOTIDE SEQUENCE [LARGE SCALE GENOMIC DNA]</scope>
    <source>
        <strain evidence="3">ATCC BAA-1437 / JCM 17883 / MC-1</strain>
    </source>
</reference>
<proteinExistence type="predicted"/>
<accession>A0LC79</accession>
<dbReference type="AlphaFoldDB" id="A0LC79"/>
<dbReference type="KEGG" id="mgm:Mmc1_3081"/>
<evidence type="ECO:0000313" key="2">
    <source>
        <dbReference type="EMBL" id="ABK45572.1"/>
    </source>
</evidence>
<evidence type="ECO:0000256" key="1">
    <source>
        <dbReference type="SAM" id="MobiDB-lite"/>
    </source>
</evidence>
<keyword evidence="3" id="KW-1185">Reference proteome</keyword>
<dbReference type="Proteomes" id="UP000002586">
    <property type="component" value="Chromosome"/>
</dbReference>
<evidence type="ECO:0000313" key="3">
    <source>
        <dbReference type="Proteomes" id="UP000002586"/>
    </source>
</evidence>
<reference evidence="3" key="1">
    <citation type="journal article" date="2009" name="Appl. Environ. Microbiol.">
        <title>Complete genome sequence of the chemolithoautotrophic marine magnetotactic coccus strain MC-1.</title>
        <authorList>
            <person name="Schubbe S."/>
            <person name="Williams T.J."/>
            <person name="Xie G."/>
            <person name="Kiss H.E."/>
            <person name="Brettin T.S."/>
            <person name="Martinez D."/>
            <person name="Ross C.A."/>
            <person name="Schuler D."/>
            <person name="Cox B.L."/>
            <person name="Nealson K.H."/>
            <person name="Bazylinski D.A."/>
        </authorList>
    </citation>
    <scope>NUCLEOTIDE SEQUENCE [LARGE SCALE GENOMIC DNA]</scope>
    <source>
        <strain evidence="3">ATCC BAA-1437 / JCM 17883 / MC-1</strain>
    </source>
</reference>